<feature type="region of interest" description="Disordered" evidence="1">
    <location>
        <begin position="1"/>
        <end position="128"/>
    </location>
</feature>
<evidence type="ECO:0000313" key="2">
    <source>
        <dbReference type="EMBL" id="DAA04430.1"/>
    </source>
</evidence>
<feature type="compositionally biased region" description="Low complexity" evidence="1">
    <location>
        <begin position="105"/>
        <end position="114"/>
    </location>
</feature>
<proteinExistence type="predicted"/>
<feature type="compositionally biased region" description="Basic and acidic residues" evidence="1">
    <location>
        <begin position="72"/>
        <end position="81"/>
    </location>
</feature>
<name>Q6IIZ1_DROME</name>
<protein>
    <submittedName>
        <fullName evidence="2">HDC16487</fullName>
    </submittedName>
</protein>
<accession>Q6IIZ1</accession>
<reference evidence="2" key="1">
    <citation type="journal article" date="2003" name="Genome Biol.">
        <title>An integrated gene annotation and transcriptional profiling approach towards the full gene content of the Drosophila genome.</title>
        <authorList>
            <person name="Hild M."/>
            <person name="Beckmann B."/>
            <person name="Haas S.A."/>
            <person name="Koch B."/>
            <person name="Solovyev V."/>
            <person name="Busold C."/>
            <person name="Fellenberg K."/>
            <person name="Boutros M."/>
            <person name="Vingron M."/>
            <person name="Sauer F."/>
            <person name="Hoheisel J.D."/>
            <person name="Paro R."/>
        </authorList>
    </citation>
    <scope>NUCLEOTIDE SEQUENCE</scope>
</reference>
<organism evidence="2">
    <name type="scientific">Drosophila melanogaster</name>
    <name type="common">Fruit fly</name>
    <dbReference type="NCBI Taxonomy" id="7227"/>
    <lineage>
        <taxon>Eukaryota</taxon>
        <taxon>Metazoa</taxon>
        <taxon>Ecdysozoa</taxon>
        <taxon>Arthropoda</taxon>
        <taxon>Hexapoda</taxon>
        <taxon>Insecta</taxon>
        <taxon>Pterygota</taxon>
        <taxon>Neoptera</taxon>
        <taxon>Endopterygota</taxon>
        <taxon>Diptera</taxon>
        <taxon>Brachycera</taxon>
        <taxon>Muscomorpha</taxon>
        <taxon>Ephydroidea</taxon>
        <taxon>Drosophilidae</taxon>
        <taxon>Drosophila</taxon>
        <taxon>Sophophora</taxon>
    </lineage>
</organism>
<dbReference type="EMBL" id="BK002925">
    <property type="protein sequence ID" value="DAA04430.1"/>
    <property type="molecule type" value="Genomic_DNA"/>
</dbReference>
<feature type="compositionally biased region" description="Basic and acidic residues" evidence="1">
    <location>
        <begin position="40"/>
        <end position="62"/>
    </location>
</feature>
<sequence length="235" mass="25896">MNTARSNCPGAEGRALPGVLKGGERNKGPNQSQTRKYKSNPRERPNNVRMKSERESGRERESTAMAHCKHQGLSERERESADFGGVSSTHSNDRTSLSHCRCTGSSRYSSARRPSPSHPLAGARAEKRDKIAGNTRGSCVRKAKFRGIAFSSREFSSPAPRLPLALAQPPRTTPPARYSLHALYSVHASNRYFSEFVFNPATSCYGCRRVASVVIPDTCNCRSRATDLDTEIRVP</sequence>
<gene>
    <name evidence="2" type="ORF">HDC16487</name>
</gene>
<dbReference type="AlphaFoldDB" id="Q6IIZ1"/>
<feature type="compositionally biased region" description="Polar residues" evidence="1">
    <location>
        <begin position="86"/>
        <end position="98"/>
    </location>
</feature>
<evidence type="ECO:0000256" key="1">
    <source>
        <dbReference type="SAM" id="MobiDB-lite"/>
    </source>
</evidence>